<sequence>MPSTRTYAISAAFLVAAGLGAGAWYAMFSGGDFADCGGGISTGGASIGGPFTLVSETGETVTSKQVIDGPTLIYFGYTFCPDVCPVDAAIMGQATDLLAERGYDVKPVFVTIDPERDTPEVLADFTANVHPKMLGLTGSPEAVAAAADAYKAYHAKQDSEDPDYYLMDHSAFIYLMTKGDRYLAIFRHGDAPETIAEQTACYLDAVANGA</sequence>
<keyword evidence="3" id="KW-0479">Metal-binding</keyword>
<dbReference type="PANTHER" id="PTHR12151">
    <property type="entry name" value="ELECTRON TRANSPORT PROTIN SCO1/SENC FAMILY MEMBER"/>
    <property type="match status" value="1"/>
</dbReference>
<feature type="binding site" evidence="3">
    <location>
        <position position="84"/>
    </location>
    <ligand>
        <name>Cu cation</name>
        <dbReference type="ChEBI" id="CHEBI:23378"/>
    </ligand>
</feature>
<feature type="binding site" evidence="3">
    <location>
        <position position="169"/>
    </location>
    <ligand>
        <name>Cu cation</name>
        <dbReference type="ChEBI" id="CHEBI:23378"/>
    </ligand>
</feature>
<accession>A0A7L5BXM3</accession>
<evidence type="ECO:0000313" key="5">
    <source>
        <dbReference type="EMBL" id="QIE57120.1"/>
    </source>
</evidence>
<comment type="similarity">
    <text evidence="1">Belongs to the SCO1/2 family.</text>
</comment>
<dbReference type="GO" id="GO:0046872">
    <property type="term" value="F:metal ion binding"/>
    <property type="evidence" value="ECO:0007669"/>
    <property type="project" value="UniProtKB-KW"/>
</dbReference>
<dbReference type="PANTHER" id="PTHR12151:SF25">
    <property type="entry name" value="LINALOOL DEHYDRATASE_ISOMERASE DOMAIN-CONTAINING PROTEIN"/>
    <property type="match status" value="1"/>
</dbReference>
<dbReference type="Proteomes" id="UP000503336">
    <property type="component" value="Chromosome"/>
</dbReference>
<dbReference type="SUPFAM" id="SSF52833">
    <property type="entry name" value="Thioredoxin-like"/>
    <property type="match status" value="1"/>
</dbReference>
<dbReference type="EMBL" id="CP049056">
    <property type="protein sequence ID" value="QIE57120.1"/>
    <property type="molecule type" value="Genomic_DNA"/>
</dbReference>
<dbReference type="KEGG" id="hdh:G5B40_17740"/>
<evidence type="ECO:0000256" key="2">
    <source>
        <dbReference type="ARBA" id="ARBA00023008"/>
    </source>
</evidence>
<keyword evidence="6" id="KW-1185">Reference proteome</keyword>
<keyword evidence="2 3" id="KW-0186">Copper</keyword>
<evidence type="ECO:0000313" key="6">
    <source>
        <dbReference type="Proteomes" id="UP000503336"/>
    </source>
</evidence>
<dbReference type="InterPro" id="IPR003782">
    <property type="entry name" value="SCO1/SenC"/>
</dbReference>
<name>A0A7L5BXM3_9RHOB</name>
<dbReference type="Gene3D" id="3.40.30.10">
    <property type="entry name" value="Glutaredoxin"/>
    <property type="match status" value="1"/>
</dbReference>
<dbReference type="InterPro" id="IPR036249">
    <property type="entry name" value="Thioredoxin-like_sf"/>
</dbReference>
<gene>
    <name evidence="5" type="ORF">G5B40_17740</name>
</gene>
<organism evidence="5 6">
    <name type="scientific">Pikeienuella piscinae</name>
    <dbReference type="NCBI Taxonomy" id="2748098"/>
    <lineage>
        <taxon>Bacteria</taxon>
        <taxon>Pseudomonadati</taxon>
        <taxon>Pseudomonadota</taxon>
        <taxon>Alphaproteobacteria</taxon>
        <taxon>Rhodobacterales</taxon>
        <taxon>Paracoccaceae</taxon>
        <taxon>Pikeienuella</taxon>
    </lineage>
</organism>
<dbReference type="AlphaFoldDB" id="A0A7L5BXM3"/>
<reference evidence="5 6" key="1">
    <citation type="submission" date="2020-02" db="EMBL/GenBank/DDBJ databases">
        <title>complete genome sequence of Rhodobacteraceae bacterium.</title>
        <authorList>
            <person name="Park J."/>
            <person name="Kim Y.-S."/>
            <person name="Kim K.-H."/>
        </authorList>
    </citation>
    <scope>NUCLEOTIDE SEQUENCE [LARGE SCALE GENOMIC DNA]</scope>
    <source>
        <strain evidence="5 6">RR4-56</strain>
    </source>
</reference>
<feature type="disulfide bond" description="Redox-active" evidence="4">
    <location>
        <begin position="80"/>
        <end position="84"/>
    </location>
</feature>
<keyword evidence="4" id="KW-1015">Disulfide bond</keyword>
<protein>
    <submittedName>
        <fullName evidence="5">SCO family protein</fullName>
    </submittedName>
</protein>
<evidence type="ECO:0000256" key="3">
    <source>
        <dbReference type="PIRSR" id="PIRSR603782-1"/>
    </source>
</evidence>
<dbReference type="RefSeq" id="WP_165101471.1">
    <property type="nucleotide sequence ID" value="NZ_CP049056.1"/>
</dbReference>
<proteinExistence type="inferred from homology"/>
<dbReference type="FunFam" id="3.40.30.10:FF:000013">
    <property type="entry name" value="Blast:Protein SCO1 homolog, mitochondrial"/>
    <property type="match status" value="1"/>
</dbReference>
<evidence type="ECO:0000256" key="4">
    <source>
        <dbReference type="PIRSR" id="PIRSR603782-2"/>
    </source>
</evidence>
<dbReference type="Pfam" id="PF02630">
    <property type="entry name" value="SCO1-SenC"/>
    <property type="match status" value="1"/>
</dbReference>
<evidence type="ECO:0000256" key="1">
    <source>
        <dbReference type="ARBA" id="ARBA00010996"/>
    </source>
</evidence>
<feature type="binding site" evidence="3">
    <location>
        <position position="80"/>
    </location>
    <ligand>
        <name>Cu cation</name>
        <dbReference type="ChEBI" id="CHEBI:23378"/>
    </ligand>
</feature>
<dbReference type="CDD" id="cd02968">
    <property type="entry name" value="SCO"/>
    <property type="match status" value="1"/>
</dbReference>